<name>A0A3G2EKB8_9BURK</name>
<dbReference type="EMBL" id="CP033019">
    <property type="protein sequence ID" value="AYM79515.1"/>
    <property type="molecule type" value="Genomic_DNA"/>
</dbReference>
<evidence type="ECO:0000313" key="3">
    <source>
        <dbReference type="Proteomes" id="UP000279594"/>
    </source>
</evidence>
<feature type="domain" description="Transposase IS200-like" evidence="1">
    <location>
        <begin position="9"/>
        <end position="123"/>
    </location>
</feature>
<protein>
    <submittedName>
        <fullName evidence="2">Addiction module toxin RelE</fullName>
    </submittedName>
</protein>
<dbReference type="Pfam" id="PF01797">
    <property type="entry name" value="Y1_Tnp"/>
    <property type="match status" value="1"/>
</dbReference>
<dbReference type="Proteomes" id="UP000279594">
    <property type="component" value="Chromosome"/>
</dbReference>
<dbReference type="GO" id="GO:0003677">
    <property type="term" value="F:DNA binding"/>
    <property type="evidence" value="ECO:0007669"/>
    <property type="project" value="InterPro"/>
</dbReference>
<dbReference type="Gene3D" id="3.30.70.1290">
    <property type="entry name" value="Transposase IS200-like"/>
    <property type="match status" value="1"/>
</dbReference>
<gene>
    <name evidence="2" type="ORF">D9M09_10675</name>
</gene>
<accession>A0A3G2EKB8</accession>
<dbReference type="PANTHER" id="PTHR34322:SF2">
    <property type="entry name" value="TRANSPOSASE IS200-LIKE DOMAIN-CONTAINING PROTEIN"/>
    <property type="match status" value="1"/>
</dbReference>
<dbReference type="PANTHER" id="PTHR34322">
    <property type="entry name" value="TRANSPOSASE, Y1_TNP DOMAIN-CONTAINING"/>
    <property type="match status" value="1"/>
</dbReference>
<sequence>MTRPLRLEFPGALYHVTSRGDRSGTIYRDDTDRLAWQEVLALVCERYHFVVYSFCQMSNHYHLLVETVEANLSQGMRQLNGVYTQHFNRRHKLVGHVLQGRYKAILVQQENYLLELARYIVLNPVRAHMVASPGDWYWSSHHYVLDEAASPCWLSRDWLLSQFGATRDEAAANYSRFVAAGMGETSPLAHTCHQMLLGDDAFVSAHQQSQRSNAFKDAPRQQRRAVTLSLAQYQARYADRDEAMARAYLSTAFTMSHIASAFHVSAKTVSRAVSAFNKARPAADRDGQG</sequence>
<reference evidence="2 3" key="1">
    <citation type="submission" date="2018-10" db="EMBL/GenBank/DDBJ databases">
        <title>Effects of UV and annual dynamics of microbial communities in freshwater RAS systems.</title>
        <authorList>
            <person name="Bekkelund A.K."/>
            <person name="Hansen B.R."/>
            <person name="Stokken H."/>
            <person name="Eriksen B.F."/>
            <person name="Kashulin N.A."/>
        </authorList>
    </citation>
    <scope>NUCLEOTIDE SEQUENCE [LARGE SCALE GENOMIC DNA]</scope>
    <source>
        <strain evidence="2 3">BHSEK</strain>
    </source>
</reference>
<dbReference type="GO" id="GO:0004803">
    <property type="term" value="F:transposase activity"/>
    <property type="evidence" value="ECO:0007669"/>
    <property type="project" value="InterPro"/>
</dbReference>
<dbReference type="InterPro" id="IPR002686">
    <property type="entry name" value="Transposase_17"/>
</dbReference>
<proteinExistence type="predicted"/>
<evidence type="ECO:0000313" key="2">
    <source>
        <dbReference type="EMBL" id="AYM79515.1"/>
    </source>
</evidence>
<keyword evidence="3" id="KW-1185">Reference proteome</keyword>
<dbReference type="SUPFAM" id="SSF143422">
    <property type="entry name" value="Transposase IS200-like"/>
    <property type="match status" value="1"/>
</dbReference>
<dbReference type="InterPro" id="IPR036515">
    <property type="entry name" value="Transposase_17_sf"/>
</dbReference>
<evidence type="ECO:0000259" key="1">
    <source>
        <dbReference type="SMART" id="SM01321"/>
    </source>
</evidence>
<organism evidence="2 3">
    <name type="scientific">Janthinobacterium agaricidamnosum</name>
    <dbReference type="NCBI Taxonomy" id="55508"/>
    <lineage>
        <taxon>Bacteria</taxon>
        <taxon>Pseudomonadati</taxon>
        <taxon>Pseudomonadota</taxon>
        <taxon>Betaproteobacteria</taxon>
        <taxon>Burkholderiales</taxon>
        <taxon>Oxalobacteraceae</taxon>
        <taxon>Janthinobacterium</taxon>
    </lineage>
</organism>
<dbReference type="SMART" id="SM01321">
    <property type="entry name" value="Y1_Tnp"/>
    <property type="match status" value="1"/>
</dbReference>
<dbReference type="AlphaFoldDB" id="A0A3G2EKB8"/>
<dbReference type="GO" id="GO:0006313">
    <property type="term" value="P:DNA transposition"/>
    <property type="evidence" value="ECO:0007669"/>
    <property type="project" value="InterPro"/>
</dbReference>